<dbReference type="SUPFAM" id="SSF54001">
    <property type="entry name" value="Cysteine proteinases"/>
    <property type="match status" value="1"/>
</dbReference>
<dbReference type="InterPro" id="IPR000169">
    <property type="entry name" value="Pept_cys_AS"/>
</dbReference>
<dbReference type="PROSITE" id="PS00139">
    <property type="entry name" value="THIOL_PROTEASE_CYS"/>
    <property type="match status" value="1"/>
</dbReference>
<dbReference type="RefSeq" id="XP_014159962.1">
    <property type="nucleotide sequence ID" value="XM_014304487.1"/>
</dbReference>
<evidence type="ECO:0000256" key="3">
    <source>
        <dbReference type="SAM" id="SignalP"/>
    </source>
</evidence>
<keyword evidence="3" id="KW-0732">Signal</keyword>
<dbReference type="OrthoDB" id="640249at2759"/>
<dbReference type="PRINTS" id="PR00705">
    <property type="entry name" value="PAPAIN"/>
</dbReference>
<reference evidence="5 6" key="1">
    <citation type="submission" date="2011-02" db="EMBL/GenBank/DDBJ databases">
        <title>The Genome Sequence of Sphaeroforma arctica JP610.</title>
        <authorList>
            <consortium name="The Broad Institute Genome Sequencing Platform"/>
            <person name="Russ C."/>
            <person name="Cuomo C."/>
            <person name="Young S.K."/>
            <person name="Zeng Q."/>
            <person name="Gargeya S."/>
            <person name="Alvarado L."/>
            <person name="Berlin A."/>
            <person name="Chapman S.B."/>
            <person name="Chen Z."/>
            <person name="Freedman E."/>
            <person name="Gellesch M."/>
            <person name="Goldberg J."/>
            <person name="Griggs A."/>
            <person name="Gujja S."/>
            <person name="Heilman E."/>
            <person name="Heiman D."/>
            <person name="Howarth C."/>
            <person name="Mehta T."/>
            <person name="Neiman D."/>
            <person name="Pearson M."/>
            <person name="Roberts A."/>
            <person name="Saif S."/>
            <person name="Shea T."/>
            <person name="Shenoy N."/>
            <person name="Sisk P."/>
            <person name="Stolte C."/>
            <person name="Sykes S."/>
            <person name="White J."/>
            <person name="Yandava C."/>
            <person name="Burger G."/>
            <person name="Gray M.W."/>
            <person name="Holland P.W.H."/>
            <person name="King N."/>
            <person name="Lang F.B.F."/>
            <person name="Roger A.J."/>
            <person name="Ruiz-Trillo I."/>
            <person name="Haas B."/>
            <person name="Nusbaum C."/>
            <person name="Birren B."/>
        </authorList>
    </citation>
    <scope>NUCLEOTIDE SEQUENCE [LARGE SCALE GENOMIC DNA]</scope>
    <source>
        <strain evidence="5 6">JP610</strain>
    </source>
</reference>
<dbReference type="eggNOG" id="KOG1543">
    <property type="taxonomic scope" value="Eukaryota"/>
</dbReference>
<feature type="domain" description="Peptidase C1A papain C-terminal" evidence="4">
    <location>
        <begin position="89"/>
        <end position="314"/>
    </location>
</feature>
<name>A0A0L0GAR0_9EUKA</name>
<organism evidence="5 6">
    <name type="scientific">Sphaeroforma arctica JP610</name>
    <dbReference type="NCBI Taxonomy" id="667725"/>
    <lineage>
        <taxon>Eukaryota</taxon>
        <taxon>Ichthyosporea</taxon>
        <taxon>Ichthyophonida</taxon>
        <taxon>Sphaeroforma</taxon>
    </lineage>
</organism>
<dbReference type="AlphaFoldDB" id="A0A0L0GAR0"/>
<dbReference type="GO" id="GO:0008234">
    <property type="term" value="F:cysteine-type peptidase activity"/>
    <property type="evidence" value="ECO:0007669"/>
    <property type="project" value="InterPro"/>
</dbReference>
<dbReference type="CDD" id="cd02620">
    <property type="entry name" value="Peptidase_C1A_CathepsinB"/>
    <property type="match status" value="1"/>
</dbReference>
<comment type="similarity">
    <text evidence="1">Belongs to the peptidase C1 family.</text>
</comment>
<gene>
    <name evidence="5" type="ORF">SARC_01783</name>
</gene>
<dbReference type="InterPro" id="IPR000668">
    <property type="entry name" value="Peptidase_C1A_C"/>
</dbReference>
<keyword evidence="6" id="KW-1185">Reference proteome</keyword>
<dbReference type="PROSITE" id="PS00639">
    <property type="entry name" value="THIOL_PROTEASE_HIS"/>
    <property type="match status" value="1"/>
</dbReference>
<dbReference type="InterPro" id="IPR025660">
    <property type="entry name" value="Pept_his_AS"/>
</dbReference>
<dbReference type="GeneID" id="25902287"/>
<accession>A0A0L0GAR0</accession>
<dbReference type="SMART" id="SM00645">
    <property type="entry name" value="Pept_C1"/>
    <property type="match status" value="1"/>
</dbReference>
<dbReference type="InterPro" id="IPR038765">
    <property type="entry name" value="Papain-like_cys_pep_sf"/>
</dbReference>
<feature type="chain" id="PRO_5013175710" description="Peptidase C1A papain C-terminal domain-containing protein" evidence="3">
    <location>
        <begin position="16"/>
        <end position="320"/>
    </location>
</feature>
<sequence>MKFAVLAAVVAYASASGVSLTAPEDRFLAEEELIEHVNSLPGNTWTAGVNDYHKGWTVDEIKFSMGTTVESKGPKVYSELDVADVINSLPKEYDARTEHGKCIHPVRNQGRCGSCWSFGASEALSDRFCMAGHDVLLAPQYLVSCDPVDLGCYGGQLFTVWGYMRFHGLPAESCDPYTSGESEISGSCIEQCEDGTPIKFYKAKSVYPVVTWFDTEESAVQKMMAEIYKNGPIEAAYMVYQDFMSYKGGVYKYTKGPLMGGHAIKIVGWGTDEKQGDYWIVQNSWGADWGLDGFFWIEKGVNSCNIEANAWAGLPDVEDL</sequence>
<proteinExistence type="inferred from homology"/>
<protein>
    <recommendedName>
        <fullName evidence="4">Peptidase C1A papain C-terminal domain-containing protein</fullName>
    </recommendedName>
</protein>
<feature type="signal peptide" evidence="3">
    <location>
        <begin position="1"/>
        <end position="15"/>
    </location>
</feature>
<evidence type="ECO:0000256" key="2">
    <source>
        <dbReference type="ARBA" id="ARBA00023157"/>
    </source>
</evidence>
<dbReference type="Proteomes" id="UP000054560">
    <property type="component" value="Unassembled WGS sequence"/>
</dbReference>
<evidence type="ECO:0000313" key="5">
    <source>
        <dbReference type="EMBL" id="KNC86060.1"/>
    </source>
</evidence>
<dbReference type="InterPro" id="IPR013128">
    <property type="entry name" value="Peptidase_C1A"/>
</dbReference>
<dbReference type="PANTHER" id="PTHR12411">
    <property type="entry name" value="CYSTEINE PROTEASE FAMILY C1-RELATED"/>
    <property type="match status" value="1"/>
</dbReference>
<evidence type="ECO:0000313" key="6">
    <source>
        <dbReference type="Proteomes" id="UP000054560"/>
    </source>
</evidence>
<dbReference type="GO" id="GO:0006508">
    <property type="term" value="P:proteolysis"/>
    <property type="evidence" value="ECO:0007669"/>
    <property type="project" value="InterPro"/>
</dbReference>
<dbReference type="STRING" id="667725.A0A0L0GAR0"/>
<dbReference type="Gene3D" id="3.90.70.10">
    <property type="entry name" value="Cysteine proteinases"/>
    <property type="match status" value="1"/>
</dbReference>
<dbReference type="PROSITE" id="PS00640">
    <property type="entry name" value="THIOL_PROTEASE_ASN"/>
    <property type="match status" value="1"/>
</dbReference>
<dbReference type="EMBL" id="KQ241670">
    <property type="protein sequence ID" value="KNC86060.1"/>
    <property type="molecule type" value="Genomic_DNA"/>
</dbReference>
<keyword evidence="2" id="KW-1015">Disulfide bond</keyword>
<evidence type="ECO:0000256" key="1">
    <source>
        <dbReference type="ARBA" id="ARBA00008455"/>
    </source>
</evidence>
<dbReference type="InterPro" id="IPR025661">
    <property type="entry name" value="Pept_asp_AS"/>
</dbReference>
<evidence type="ECO:0000259" key="4">
    <source>
        <dbReference type="SMART" id="SM00645"/>
    </source>
</evidence>
<dbReference type="Pfam" id="PF00112">
    <property type="entry name" value="Peptidase_C1"/>
    <property type="match status" value="1"/>
</dbReference>